<accession>A0A2C5X3E6</accession>
<evidence type="ECO:0000313" key="2">
    <source>
        <dbReference type="Proteomes" id="UP000222788"/>
    </source>
</evidence>
<reference evidence="1 2" key="1">
    <citation type="journal article" date="2013" name="Fungal Biol.">
        <title>Analysis of microsatellite markers in the genome of the plant pathogen Ceratocystis fimbriata.</title>
        <authorList>
            <person name="Simpson M.C."/>
            <person name="Wilken P.M."/>
            <person name="Coetzee M.P."/>
            <person name="Wingfield M.J."/>
            <person name="Wingfield B.D."/>
        </authorList>
    </citation>
    <scope>NUCLEOTIDE SEQUENCE [LARGE SCALE GENOMIC DNA]</scope>
    <source>
        <strain evidence="1 2">CBS 114723</strain>
    </source>
</reference>
<evidence type="ECO:0000313" key="1">
    <source>
        <dbReference type="EMBL" id="PHH52414.1"/>
    </source>
</evidence>
<dbReference type="Proteomes" id="UP000222788">
    <property type="component" value="Unassembled WGS sequence"/>
</dbReference>
<sequence>MVGMCRLLLETQRSGYQYTQSTPLVEQDQYTDFHTLSSSLPANAAYRLQVQGYPRIHAFTFSQSAIREVIQYSAVVQRRIKEVFT</sequence>
<proteinExistence type="predicted"/>
<keyword evidence="2" id="KW-1185">Reference proteome</keyword>
<gene>
    <name evidence="1" type="ORF">CFIMG_003541RAa</name>
</gene>
<dbReference type="EMBL" id="APWK03000069">
    <property type="protein sequence ID" value="PHH52414.1"/>
    <property type="molecule type" value="Genomic_DNA"/>
</dbReference>
<name>A0A2C5X3E6_9PEZI</name>
<organism evidence="1 2">
    <name type="scientific">Ceratocystis fimbriata CBS 114723</name>
    <dbReference type="NCBI Taxonomy" id="1035309"/>
    <lineage>
        <taxon>Eukaryota</taxon>
        <taxon>Fungi</taxon>
        <taxon>Dikarya</taxon>
        <taxon>Ascomycota</taxon>
        <taxon>Pezizomycotina</taxon>
        <taxon>Sordariomycetes</taxon>
        <taxon>Hypocreomycetidae</taxon>
        <taxon>Microascales</taxon>
        <taxon>Ceratocystidaceae</taxon>
        <taxon>Ceratocystis</taxon>
    </lineage>
</organism>
<dbReference type="AlphaFoldDB" id="A0A2C5X3E6"/>
<protein>
    <submittedName>
        <fullName evidence="1">Uncharacterized protein</fullName>
    </submittedName>
</protein>
<comment type="caution">
    <text evidence="1">The sequence shown here is derived from an EMBL/GenBank/DDBJ whole genome shotgun (WGS) entry which is preliminary data.</text>
</comment>
<reference evidence="1 2" key="2">
    <citation type="journal article" date="2013" name="IMA Fungus">
        <title>IMA Genome-F 1: Ceratocystis fimbriata: Draft nuclear genome sequence for the plant pathogen, Ceratocystis fimbriata.</title>
        <authorList>
            <person name="Wilken P.M."/>
            <person name="Steenkamp E.T."/>
            <person name="Wingfield M.J."/>
            <person name="de Beer Z.W."/>
            <person name="Wingfield B.D."/>
        </authorList>
    </citation>
    <scope>NUCLEOTIDE SEQUENCE [LARGE SCALE GENOMIC DNA]</scope>
    <source>
        <strain evidence="1 2">CBS 114723</strain>
    </source>
</reference>